<keyword evidence="2" id="KW-1185">Reference proteome</keyword>
<reference evidence="2" key="1">
    <citation type="journal article" date="2019" name="Int. J. Syst. Evol. Microbiol.">
        <title>The Global Catalogue of Microorganisms (GCM) 10K type strain sequencing project: providing services to taxonomists for standard genome sequencing and annotation.</title>
        <authorList>
            <consortium name="The Broad Institute Genomics Platform"/>
            <consortium name="The Broad Institute Genome Sequencing Center for Infectious Disease"/>
            <person name="Wu L."/>
            <person name="Ma J."/>
        </authorList>
    </citation>
    <scope>NUCLEOTIDE SEQUENCE [LARGE SCALE GENOMIC DNA]</scope>
    <source>
        <strain evidence="2">XZYJ18</strain>
    </source>
</reference>
<gene>
    <name evidence="1" type="ORF">ACFO4E_12815</name>
</gene>
<name>A0ABV9DXQ2_9ACTN</name>
<evidence type="ECO:0000313" key="2">
    <source>
        <dbReference type="Proteomes" id="UP001595923"/>
    </source>
</evidence>
<organism evidence="1 2">
    <name type="scientific">Nocardiopsis mangrovi</name>
    <dbReference type="NCBI Taxonomy" id="1179818"/>
    <lineage>
        <taxon>Bacteria</taxon>
        <taxon>Bacillati</taxon>
        <taxon>Actinomycetota</taxon>
        <taxon>Actinomycetes</taxon>
        <taxon>Streptosporangiales</taxon>
        <taxon>Nocardiopsidaceae</taxon>
        <taxon>Nocardiopsis</taxon>
    </lineage>
</organism>
<proteinExistence type="predicted"/>
<dbReference type="EMBL" id="JBHSFQ010000010">
    <property type="protein sequence ID" value="MFC4562740.1"/>
    <property type="molecule type" value="Genomic_DNA"/>
</dbReference>
<accession>A0ABV9DXQ2</accession>
<dbReference type="RefSeq" id="WP_378574181.1">
    <property type="nucleotide sequence ID" value="NZ_JBHSFQ010000010.1"/>
</dbReference>
<evidence type="ECO:0000313" key="1">
    <source>
        <dbReference type="EMBL" id="MFC4562740.1"/>
    </source>
</evidence>
<comment type="caution">
    <text evidence="1">The sequence shown here is derived from an EMBL/GenBank/DDBJ whole genome shotgun (WGS) entry which is preliminary data.</text>
</comment>
<dbReference type="Proteomes" id="UP001595923">
    <property type="component" value="Unassembled WGS sequence"/>
</dbReference>
<sequence length="75" mass="8259">MSDVFHPHRSHVGVSSNVAREISISVGPDTAIVLYPGAADHDQQLDYLDRLEAAVRTARHLMCEARRNQRPAVPG</sequence>
<protein>
    <submittedName>
        <fullName evidence="1">Uncharacterized protein</fullName>
    </submittedName>
</protein>